<protein>
    <recommendedName>
        <fullName evidence="3">DUF2974 domain-containing protein</fullName>
    </recommendedName>
</protein>
<gene>
    <name evidence="1" type="ORF">C2L71_05190</name>
</gene>
<dbReference type="InterPro" id="IPR024499">
    <property type="entry name" value="Mbeg1-like"/>
</dbReference>
<keyword evidence="2" id="KW-1185">Reference proteome</keyword>
<dbReference type="Gene3D" id="3.40.50.1820">
    <property type="entry name" value="alpha/beta hydrolase"/>
    <property type="match status" value="1"/>
</dbReference>
<dbReference type="SUPFAM" id="SSF53474">
    <property type="entry name" value="alpha/beta-Hydrolases"/>
    <property type="match status" value="1"/>
</dbReference>
<dbReference type="InterPro" id="IPR029058">
    <property type="entry name" value="AB_hydrolase_fold"/>
</dbReference>
<proteinExistence type="predicted"/>
<comment type="caution">
    <text evidence="1">The sequence shown here is derived from an EMBL/GenBank/DDBJ whole genome shotgun (WGS) entry which is preliminary data.</text>
</comment>
<dbReference type="RefSeq" id="WP_103264717.1">
    <property type="nucleotide sequence ID" value="NZ_CABMLE010000004.1"/>
</dbReference>
<name>A0A2K2UC51_9ACTN</name>
<organism evidence="1 2">
    <name type="scientific">Enteroscipio rubneri</name>
    <dbReference type="NCBI Taxonomy" id="2070686"/>
    <lineage>
        <taxon>Bacteria</taxon>
        <taxon>Bacillati</taxon>
        <taxon>Actinomycetota</taxon>
        <taxon>Coriobacteriia</taxon>
        <taxon>Eggerthellales</taxon>
        <taxon>Eggerthellaceae</taxon>
        <taxon>Enteroscipio</taxon>
    </lineage>
</organism>
<dbReference type="AlphaFoldDB" id="A0A2K2UC51"/>
<dbReference type="Pfam" id="PF11187">
    <property type="entry name" value="Mbeg1-like"/>
    <property type="match status" value="1"/>
</dbReference>
<reference evidence="2" key="1">
    <citation type="submission" date="2018-01" db="EMBL/GenBank/DDBJ databases">
        <title>Rubneribacter badeniensis gen. nov., sp. nov., and Colonibacter rubneri, gen. nov., sp. nov., WGS of new members of the Eggerthellaceae.</title>
        <authorList>
            <person name="Danylec N."/>
            <person name="Stoll D.A."/>
            <person name="Doetsch A."/>
            <person name="Kulling S.E."/>
            <person name="Huch M."/>
        </authorList>
    </citation>
    <scope>NUCLEOTIDE SEQUENCE [LARGE SCALE GENOMIC DNA]</scope>
    <source>
        <strain evidence="2">ResAG-96</strain>
    </source>
</reference>
<evidence type="ECO:0000313" key="1">
    <source>
        <dbReference type="EMBL" id="PNV67915.1"/>
    </source>
</evidence>
<dbReference type="Proteomes" id="UP000236197">
    <property type="component" value="Unassembled WGS sequence"/>
</dbReference>
<dbReference type="EMBL" id="PPEK01000004">
    <property type="protein sequence ID" value="PNV67915.1"/>
    <property type="molecule type" value="Genomic_DNA"/>
</dbReference>
<dbReference type="OrthoDB" id="9769481at2"/>
<accession>A0A2K2UC51</accession>
<evidence type="ECO:0000313" key="2">
    <source>
        <dbReference type="Proteomes" id="UP000236197"/>
    </source>
</evidence>
<evidence type="ECO:0008006" key="3">
    <source>
        <dbReference type="Google" id="ProtNLM"/>
    </source>
</evidence>
<sequence length="421" mass="45810">MDLLDYLATEFATFDDKPFNPVDSAALSQFCMVRAEGIVPPLRETVSSAAPRLRRTFSALRKRQLIQKLSDLVQDRSPSLRGGVRFVDFLRAERYEDMFTGLIPGRVKENLVALAASPRFRDMAMRDYASLFDAERQTQFAAMSFVREKDFAYIGFRGTDTSAIGWRENFNMACQAPVPAQEQAARYLEAVAPNLPCRLFVGGHSKGGNLALYAAMKASPAVQDRIELVYSHDAPGFKAGTFAPDDWNRLSGRIHRTVPQESVVGMLMETPIAPHVVKSSEHGIMQHSPFTWEVAGDDFAYLDDVADSAKFTDALISEWLARYTDSEAAAIVDALFKAIEASGAQNATDVFFGGAKTVALVTEAAKNIDGSARDTLLGALSALAEVAARLTAQGLAGAAQNAVSKLVPKTPRTSRSSKPQA</sequence>